<gene>
    <name evidence="1" type="ordered locus">MICA_641</name>
</gene>
<reference evidence="1 2" key="1">
    <citation type="journal article" date="2011" name="BMC Genomics">
        <title>Genomic insights into an obligate epibiotic bacterial predator: Micavibrio aeruginosavorus ARL-13.</title>
        <authorList>
            <person name="Wang Z."/>
            <person name="Kadouri D."/>
            <person name="Wu M."/>
        </authorList>
    </citation>
    <scope>NUCLEOTIDE SEQUENCE [LARGE SCALE GENOMIC DNA]</scope>
    <source>
        <strain evidence="1 2">ARL-13</strain>
    </source>
</reference>
<dbReference type="Proteomes" id="UP000009286">
    <property type="component" value="Chromosome"/>
</dbReference>
<dbReference type="InterPro" id="IPR016024">
    <property type="entry name" value="ARM-type_fold"/>
</dbReference>
<accession>G2KP74</accession>
<name>G2KP74_MICAA</name>
<dbReference type="KEGG" id="mai:MICA_641"/>
<protein>
    <recommendedName>
        <fullName evidence="3">DUF2336 domain-containing protein</fullName>
    </recommendedName>
</protein>
<dbReference type="EMBL" id="CP002382">
    <property type="protein sequence ID" value="AEP08975.1"/>
    <property type="molecule type" value="Genomic_DNA"/>
</dbReference>
<dbReference type="InterPro" id="IPR019285">
    <property type="entry name" value="DUF2336"/>
</dbReference>
<proteinExistence type="predicted"/>
<dbReference type="RefSeq" id="WP_014102198.1">
    <property type="nucleotide sequence ID" value="NC_016026.1"/>
</dbReference>
<dbReference type="InterPro" id="IPR011989">
    <property type="entry name" value="ARM-like"/>
</dbReference>
<sequence length="454" mass="50350">MFAFIRKLLLKNAKSAVLPGQAPRNDARYEIEKQKARSGSLDERMAIARNPETHPEILYYLAQTDPSDDVRHAVAENHATPLQASLLIARDSSADVRLALAERLVRLLPNLTQEEQAALYAHAVQTLGLLALDEVLKIRKALSATLKDKAYAPPSVVSTLARDVERTVAEPILRFCAAVPDDVLIDILKMHPEGWASEAIAGRDSVSGDVSVAVIEHGSAAAGKTLIENKGADIGPTLLQKIIDRARDLPEWQRSLADHRTLPPEMAEKLAEFANESVRLILVRSGKFDRRTTEEVATAFKRRLGYAANQSDDKIVDAIPDELQRSSSPDGKPVKSEEEQYAYASRMAREGRLDEEMLSDALAMQDYDFIYAAISIMGRVTLADVRRVFALRAPKPIVALSWKAGLSMRMALRLQQDLGRVPPRQLLYPKGGTDYPMDEDELRWQLEFLGLEAA</sequence>
<dbReference type="AlphaFoldDB" id="G2KP74"/>
<evidence type="ECO:0000313" key="1">
    <source>
        <dbReference type="EMBL" id="AEP08975.1"/>
    </source>
</evidence>
<organism evidence="1 2">
    <name type="scientific">Micavibrio aeruginosavorus (strain ARL-13)</name>
    <dbReference type="NCBI Taxonomy" id="856793"/>
    <lineage>
        <taxon>Bacteria</taxon>
        <taxon>Pseudomonadati</taxon>
        <taxon>Bdellovibrionota</taxon>
        <taxon>Bdellovibrionia</taxon>
        <taxon>Bdellovibrionales</taxon>
        <taxon>Pseudobdellovibrionaceae</taxon>
        <taxon>Micavibrio</taxon>
    </lineage>
</organism>
<evidence type="ECO:0000313" key="2">
    <source>
        <dbReference type="Proteomes" id="UP000009286"/>
    </source>
</evidence>
<dbReference type="eggNOG" id="COG5330">
    <property type="taxonomic scope" value="Bacteria"/>
</dbReference>
<keyword evidence="2" id="KW-1185">Reference proteome</keyword>
<dbReference type="Gene3D" id="1.25.10.10">
    <property type="entry name" value="Leucine-rich Repeat Variant"/>
    <property type="match status" value="1"/>
</dbReference>
<evidence type="ECO:0008006" key="3">
    <source>
        <dbReference type="Google" id="ProtNLM"/>
    </source>
</evidence>
<dbReference type="Pfam" id="PF10098">
    <property type="entry name" value="DUF2336"/>
    <property type="match status" value="1"/>
</dbReference>
<dbReference type="HOGENOM" id="CLU_653276_0_0_5"/>
<dbReference type="SUPFAM" id="SSF48371">
    <property type="entry name" value="ARM repeat"/>
    <property type="match status" value="1"/>
</dbReference>
<dbReference type="STRING" id="856793.MICA_641"/>